<gene>
    <name evidence="4" type="primary">LOC108562672</name>
</gene>
<accession>A0ABM1MPS8</accession>
<protein>
    <submittedName>
        <fullName evidence="4">Uncharacterized protein LOC108562672 isoform X1</fullName>
    </submittedName>
</protein>
<name>A0ABM1MPS8_NICVS</name>
<organism evidence="3 4">
    <name type="scientific">Nicrophorus vespilloides</name>
    <name type="common">Boreal carrion beetle</name>
    <dbReference type="NCBI Taxonomy" id="110193"/>
    <lineage>
        <taxon>Eukaryota</taxon>
        <taxon>Metazoa</taxon>
        <taxon>Ecdysozoa</taxon>
        <taxon>Arthropoda</taxon>
        <taxon>Hexapoda</taxon>
        <taxon>Insecta</taxon>
        <taxon>Pterygota</taxon>
        <taxon>Neoptera</taxon>
        <taxon>Endopterygota</taxon>
        <taxon>Coleoptera</taxon>
        <taxon>Polyphaga</taxon>
        <taxon>Staphyliniformia</taxon>
        <taxon>Silphidae</taxon>
        <taxon>Nicrophorinae</taxon>
        <taxon>Nicrophorus</taxon>
    </lineage>
</organism>
<evidence type="ECO:0000259" key="2">
    <source>
        <dbReference type="Pfam" id="PF15045"/>
    </source>
</evidence>
<dbReference type="InterPro" id="IPR029205">
    <property type="entry name" value="Clathrin-bd"/>
</dbReference>
<feature type="region of interest" description="Disordered" evidence="1">
    <location>
        <begin position="356"/>
        <end position="378"/>
    </location>
</feature>
<reference evidence="4" key="1">
    <citation type="submission" date="2025-08" db="UniProtKB">
        <authorList>
            <consortium name="RefSeq"/>
        </authorList>
    </citation>
    <scope>IDENTIFICATION</scope>
    <source>
        <tissue evidence="4">Whole Larva</tissue>
    </source>
</reference>
<dbReference type="Pfam" id="PF15045">
    <property type="entry name" value="Clathrin_bdg"/>
    <property type="match status" value="1"/>
</dbReference>
<feature type="region of interest" description="Disordered" evidence="1">
    <location>
        <begin position="1"/>
        <end position="24"/>
    </location>
</feature>
<keyword evidence="3" id="KW-1185">Reference proteome</keyword>
<dbReference type="GeneID" id="108562672"/>
<dbReference type="PANTHER" id="PTHR16156:SF10">
    <property type="entry name" value="AFTIPHILIN-RELATED"/>
    <property type="match status" value="1"/>
</dbReference>
<evidence type="ECO:0000256" key="1">
    <source>
        <dbReference type="SAM" id="MobiDB-lite"/>
    </source>
</evidence>
<dbReference type="RefSeq" id="XP_017776578.1">
    <property type="nucleotide sequence ID" value="XM_017921089.1"/>
</dbReference>
<evidence type="ECO:0000313" key="3">
    <source>
        <dbReference type="Proteomes" id="UP000695000"/>
    </source>
</evidence>
<evidence type="ECO:0000313" key="4">
    <source>
        <dbReference type="RefSeq" id="XP_017776578.1"/>
    </source>
</evidence>
<proteinExistence type="predicted"/>
<dbReference type="PANTHER" id="PTHR16156">
    <property type="entry name" value="AFTIPHILIN A-RELATED"/>
    <property type="match status" value="1"/>
</dbReference>
<dbReference type="InterPro" id="IPR046359">
    <property type="entry name" value="Aftin-like"/>
</dbReference>
<sequence>MSNIIPPLLSSSPPPIGNIEDDDDEFGDFTNGVEHTYGCDATLSVPTTPTKIPLDDNSLYINETLDNNEMPNMTVPMSEELENVIPSVMPPMTEVPELSKADNLKMEPVNLVVIENVPSTVTLDVYYEEPPELPDVIEDKCNDFGDFECNTIPVLEDEIDEDVDDIFVIEAEDQLVESLPSLTEFGNSRTDNINKELTVENGKFANFSNSCDNTESAFGHLDSEIDVGNFSSLEVTSNNTENSNCIDFDNHKNDCNVVSTDIKSENLKEDIDFGSFSIDSKPECINIETIANEESFSDFPSTDFKSKQFNNLREDVCSDDDFGDFASTELQNHKNIDETVANDDFCNFASTDFKSENVKGPPETDEDHFGDFASTDNLGDNENNFGKFNTENLWETVQQSTQNEDDDEFGDFDDFTTASTAAVILMNSDDVYTKSKSILELMFQPLDIVTDDFNCCDFKLNSIFNEIKDVTDTNALTYQWAKSSTQKGLLKALKIDTRNILYGHCRNSSMPNFAANLGSSPLEPIKSETTLQPIPSPTILPVVANSDTNIPSAQFDWNESGLANPLDSSATMLLDLEQLVASLELTTSTFTNNDLNTNTSDLALDDWNLWLESVKNNEDKSETVLKPIASGTVKKQFDTESVNSLQFCEVPIENEDNKSIDDFDVFSSFQLNSSNAEPKLDIDKRIESNDYQSWPKNMVPLRETYITNTDSRKIESEEPGWLKPTILTPVLPRKDNEINDFHDFVSNQITKPKEDMGIDDFVSNHITKPKEDSGMDDFDDFASYQVSDVPGVKSLQVIDSIVEYNKVFNNETAISNDNIVDDFSSFQNFEKPSISSNVQSNQLGKIVECPIEQRTEKDNLSLQKCNNLRATDHNTFQNNVSTVPVIQPSILQPTPTYKTQLTEINWPDPGISNDEMARFEMYSKSARNEQQPVVKKQDTVRKLSGTAGSMLVEKSIVVPANKVVLPSREVLLPPNDKVVISKDLVLPILDSSPRKYMPHKPVVKKIEEDDWSDFVSGQTERTATPELSLSIPQLSNIQPPKLPIPVITPQGLMQTKIPSHSITQKHAPLLSNLSYNGSNYQPSIISNQFAMQLNQNSLNTPYQTTSIPANAPHQNGFKDDSDEWSDFVSAPNNNAFGWSKPPQVSNTVLTAPNIITNPAHYQNGAMQSKKSNIPSISALPDLDFIAPKSRSLRNKK</sequence>
<dbReference type="Proteomes" id="UP000695000">
    <property type="component" value="Unplaced"/>
</dbReference>
<feature type="domain" description="Aftiphilin clathrin-binding box" evidence="2">
    <location>
        <begin position="461"/>
        <end position="528"/>
    </location>
</feature>
<feature type="compositionally biased region" description="Low complexity" evidence="1">
    <location>
        <begin position="1"/>
        <end position="11"/>
    </location>
</feature>